<accession>A0AAD5RFH5</accession>
<reference evidence="1" key="1">
    <citation type="submission" date="2022-07" db="EMBL/GenBank/DDBJ databases">
        <title>Draft genome sequence of Zalerion maritima ATCC 34329, a (micro)plastics degrading marine fungus.</title>
        <authorList>
            <person name="Paco A."/>
            <person name="Goncalves M.F.M."/>
            <person name="Rocha-Santos T.A.P."/>
            <person name="Alves A."/>
        </authorList>
    </citation>
    <scope>NUCLEOTIDE SEQUENCE</scope>
    <source>
        <strain evidence="1">ATCC 34329</strain>
    </source>
</reference>
<evidence type="ECO:0000313" key="2">
    <source>
        <dbReference type="Proteomes" id="UP001201980"/>
    </source>
</evidence>
<dbReference type="EMBL" id="JAKWBI020001173">
    <property type="protein sequence ID" value="KAJ2891214.1"/>
    <property type="molecule type" value="Genomic_DNA"/>
</dbReference>
<dbReference type="Proteomes" id="UP001201980">
    <property type="component" value="Unassembled WGS sequence"/>
</dbReference>
<organism evidence="1 2">
    <name type="scientific">Zalerion maritima</name>
    <dbReference type="NCBI Taxonomy" id="339359"/>
    <lineage>
        <taxon>Eukaryota</taxon>
        <taxon>Fungi</taxon>
        <taxon>Dikarya</taxon>
        <taxon>Ascomycota</taxon>
        <taxon>Pezizomycotina</taxon>
        <taxon>Sordariomycetes</taxon>
        <taxon>Lulworthiomycetidae</taxon>
        <taxon>Lulworthiales</taxon>
        <taxon>Lulworthiaceae</taxon>
        <taxon>Zalerion</taxon>
    </lineage>
</organism>
<comment type="caution">
    <text evidence="1">The sequence shown here is derived from an EMBL/GenBank/DDBJ whole genome shotgun (WGS) entry which is preliminary data.</text>
</comment>
<protein>
    <submittedName>
        <fullName evidence="1">Uncharacterized protein</fullName>
    </submittedName>
</protein>
<dbReference type="AlphaFoldDB" id="A0AAD5RFH5"/>
<gene>
    <name evidence="1" type="ORF">MKZ38_000732</name>
</gene>
<proteinExistence type="predicted"/>
<keyword evidence="2" id="KW-1185">Reference proteome</keyword>
<sequence length="134" mass="15149">MLQFKATELCATDTKQLLPSKFEISADVRVVLLLISMLVTTPPTMSRLVDRGLDDRTPALRHCMLPRLARRPQHPAIIPHMVQTKRIANYHENGTFRTGLWLPGRSRCRERCVASDATQRDSFRPANPPTGAVF</sequence>
<evidence type="ECO:0000313" key="1">
    <source>
        <dbReference type="EMBL" id="KAJ2891214.1"/>
    </source>
</evidence>
<name>A0AAD5RFH5_9PEZI</name>